<sequence>MRSGRLRILAKGKVKPLKPQRRAQGKGKCSVKHSAPSPQSSRPDQLVAPLTPLQLYFKQTGLTNEADFLKDPAAAFFSNPDTDVGLPTPLIPQPLITGQLGPGLLTNPTQQLGVALPCQETSKDQAPEELSDPLVQGQQINFSYLSIPIAHKNSQAGRIVTMAQVHAQERETSPGAHLQVITGNPSNSELPISTGNVTEVHNDTGYVKTHQQSTPIPWSNFNTQGNNERLDIGSEVITGLEDSWLQLLSITNNKDLGEALDIKTFDLVNPKDQQSSYPLVVGSIKNSITKHQQEITFNSIIEISSEMSKMQSLEELMVKSNSTASPSNNIPSESINREILLNNPAHAGHPACEMGDLTRLHTSLLNALHTSTAVLNMQSDKLDLQMDLMKVMATCIADINHKLDSLAIRPTEQNCNRQRIPCNCGPILDKLCMLPQVLVEILREVKARKTNEAIPRNQDTSQKTQAFWVSSPAKKDANIQCINPMVTDGSDRYSQSEQTASTNLESIIEQPAPALKPLTKRQKKRARKARKQTRAKAINDNLYPIFSTLRQPQNRALRTASSMQISNIVKAIREGVVTSPEQQFTGEHLPADSPMSLKYNMPHPTSQDQLNGHALATRLAAPCQGDLRAGNCIYKDKSEIHLDAQLPVKIPPEPPSYAAVAQATSSLSIITLPDKTQGILLSLKTSSRKRLSAQVNAGQVIVIPEGTKNNKFIPLADDLQSRLCPLTRETHLSPTLNLKYPSREVATTHHGERIKTKVTIQNTQIAATDLENKAFLSKQSCTLKRAPSRNKSEDGQRNRPMPHRTIEHSQSSHVIENDRESRQVILTPDYDSRQQDSLNRGNILRLLAELPSTKKNMSPDLISLKFLSNSTQNDREQTLTMWRTSKITALIMAVTQQFKNWGIRLSQPTSPRYPFPLLLNLKSEPIQKMESQARKRGWGPDVGEAEQRQSKWGEKDSNTSIDPLIVGNGVQDEWRWIARTLSSRRSN</sequence>
<evidence type="ECO:0000256" key="1">
    <source>
        <dbReference type="SAM" id="MobiDB-lite"/>
    </source>
</evidence>
<dbReference type="EMBL" id="JANPWB010000001">
    <property type="protein sequence ID" value="KAJ1216790.1"/>
    <property type="molecule type" value="Genomic_DNA"/>
</dbReference>
<name>A0AAV7WVI8_PLEWA</name>
<protein>
    <submittedName>
        <fullName evidence="2">Uncharacterized protein</fullName>
    </submittedName>
</protein>
<evidence type="ECO:0000313" key="3">
    <source>
        <dbReference type="Proteomes" id="UP001066276"/>
    </source>
</evidence>
<dbReference type="Proteomes" id="UP001066276">
    <property type="component" value="Chromosome 1_1"/>
</dbReference>
<feature type="compositionally biased region" description="Basic residues" evidence="1">
    <location>
        <begin position="1"/>
        <end position="31"/>
    </location>
</feature>
<feature type="compositionally biased region" description="Polar residues" evidence="1">
    <location>
        <begin position="492"/>
        <end position="505"/>
    </location>
</feature>
<proteinExistence type="predicted"/>
<feature type="compositionally biased region" description="Basic and acidic residues" evidence="1">
    <location>
        <begin position="945"/>
        <end position="957"/>
    </location>
</feature>
<accession>A0AAV7WVI8</accession>
<reference evidence="2" key="1">
    <citation type="journal article" date="2022" name="bioRxiv">
        <title>Sequencing and chromosome-scale assembly of the giantPleurodeles waltlgenome.</title>
        <authorList>
            <person name="Brown T."/>
            <person name="Elewa A."/>
            <person name="Iarovenko S."/>
            <person name="Subramanian E."/>
            <person name="Araus A.J."/>
            <person name="Petzold A."/>
            <person name="Susuki M."/>
            <person name="Suzuki K.-i.T."/>
            <person name="Hayashi T."/>
            <person name="Toyoda A."/>
            <person name="Oliveira C."/>
            <person name="Osipova E."/>
            <person name="Leigh N.D."/>
            <person name="Simon A."/>
            <person name="Yun M.H."/>
        </authorList>
    </citation>
    <scope>NUCLEOTIDE SEQUENCE</scope>
    <source>
        <strain evidence="2">20211129_DDA</strain>
        <tissue evidence="2">Liver</tissue>
    </source>
</reference>
<feature type="region of interest" description="Disordered" evidence="1">
    <location>
        <begin position="930"/>
        <end position="965"/>
    </location>
</feature>
<comment type="caution">
    <text evidence="2">The sequence shown here is derived from an EMBL/GenBank/DDBJ whole genome shotgun (WGS) entry which is preliminary data.</text>
</comment>
<feature type="region of interest" description="Disordered" evidence="1">
    <location>
        <begin position="1"/>
        <end position="45"/>
    </location>
</feature>
<dbReference type="AlphaFoldDB" id="A0AAV7WVI8"/>
<feature type="compositionally biased region" description="Basic residues" evidence="1">
    <location>
        <begin position="518"/>
        <end position="534"/>
    </location>
</feature>
<evidence type="ECO:0000313" key="2">
    <source>
        <dbReference type="EMBL" id="KAJ1216790.1"/>
    </source>
</evidence>
<organism evidence="2 3">
    <name type="scientific">Pleurodeles waltl</name>
    <name type="common">Iberian ribbed newt</name>
    <dbReference type="NCBI Taxonomy" id="8319"/>
    <lineage>
        <taxon>Eukaryota</taxon>
        <taxon>Metazoa</taxon>
        <taxon>Chordata</taxon>
        <taxon>Craniata</taxon>
        <taxon>Vertebrata</taxon>
        <taxon>Euteleostomi</taxon>
        <taxon>Amphibia</taxon>
        <taxon>Batrachia</taxon>
        <taxon>Caudata</taxon>
        <taxon>Salamandroidea</taxon>
        <taxon>Salamandridae</taxon>
        <taxon>Pleurodelinae</taxon>
        <taxon>Pleurodeles</taxon>
    </lineage>
</organism>
<gene>
    <name evidence="2" type="ORF">NDU88_004389</name>
</gene>
<feature type="region of interest" description="Disordered" evidence="1">
    <location>
        <begin position="487"/>
        <end position="534"/>
    </location>
</feature>
<feature type="region of interest" description="Disordered" evidence="1">
    <location>
        <begin position="780"/>
        <end position="816"/>
    </location>
</feature>
<keyword evidence="3" id="KW-1185">Reference proteome</keyword>